<organism evidence="2 3">
    <name type="scientific">Shewanella woodyi (strain ATCC 51908 / MS32)</name>
    <dbReference type="NCBI Taxonomy" id="392500"/>
    <lineage>
        <taxon>Bacteria</taxon>
        <taxon>Pseudomonadati</taxon>
        <taxon>Pseudomonadota</taxon>
        <taxon>Gammaproteobacteria</taxon>
        <taxon>Alteromonadales</taxon>
        <taxon>Shewanellaceae</taxon>
        <taxon>Shewanella</taxon>
    </lineage>
</organism>
<dbReference type="EMBL" id="CP000961">
    <property type="protein sequence ID" value="ACA84869.1"/>
    <property type="molecule type" value="Genomic_DNA"/>
</dbReference>
<keyword evidence="3" id="KW-1185">Reference proteome</keyword>
<reference evidence="2 3" key="1">
    <citation type="submission" date="2008-02" db="EMBL/GenBank/DDBJ databases">
        <title>Complete sequence of Shewanella woodyi ATCC 51908.</title>
        <authorList>
            <consortium name="US DOE Joint Genome Institute"/>
            <person name="Copeland A."/>
            <person name="Lucas S."/>
            <person name="Lapidus A."/>
            <person name="Glavina del Rio T."/>
            <person name="Dalin E."/>
            <person name="Tice H."/>
            <person name="Bruce D."/>
            <person name="Goodwin L."/>
            <person name="Pitluck S."/>
            <person name="Sims D."/>
            <person name="Brettin T."/>
            <person name="Detter J.C."/>
            <person name="Han C."/>
            <person name="Kuske C.R."/>
            <person name="Schmutz J."/>
            <person name="Larimer F."/>
            <person name="Land M."/>
            <person name="Hauser L."/>
            <person name="Kyrpides N."/>
            <person name="Lykidis A."/>
            <person name="Zhao J.-S."/>
            <person name="Richardson P."/>
        </authorList>
    </citation>
    <scope>NUCLEOTIDE SEQUENCE [LARGE SCALE GENOMIC DNA]</scope>
    <source>
        <strain evidence="3">ATCC 51908 / MS32</strain>
    </source>
</reference>
<evidence type="ECO:0000313" key="2">
    <source>
        <dbReference type="EMBL" id="ACA84869.1"/>
    </source>
</evidence>
<protein>
    <submittedName>
        <fullName evidence="2">Uncharacterized protein</fullName>
    </submittedName>
</protein>
<sequence length="156" mass="16360" precursor="true">MDKTSLTALGLVTFVGITALGYQIFTQDPSASLTPSQSSEQPAKTLAHISDPGRENVELATVSTLVKSDEGLTPVSTLPPESINLSTVNAPIEKAVSWSERERQNEAQTPPPQVADLVAEADPGPSAGKDLSRPQRPAVQAQRVAPVSRPAPTAVN</sequence>
<feature type="region of interest" description="Disordered" evidence="1">
    <location>
        <begin position="96"/>
        <end position="156"/>
    </location>
</feature>
<dbReference type="KEGG" id="swd:Swoo_0573"/>
<accession>B1KR52</accession>
<dbReference type="RefSeq" id="WP_012323217.1">
    <property type="nucleotide sequence ID" value="NC_010506.1"/>
</dbReference>
<evidence type="ECO:0000313" key="3">
    <source>
        <dbReference type="Proteomes" id="UP000002168"/>
    </source>
</evidence>
<gene>
    <name evidence="2" type="ordered locus">Swoo_0573</name>
</gene>
<dbReference type="Proteomes" id="UP000002168">
    <property type="component" value="Chromosome"/>
</dbReference>
<proteinExistence type="predicted"/>
<name>B1KR52_SHEWM</name>
<evidence type="ECO:0000256" key="1">
    <source>
        <dbReference type="SAM" id="MobiDB-lite"/>
    </source>
</evidence>
<dbReference type="HOGENOM" id="CLU_1685395_0_0_6"/>
<feature type="region of interest" description="Disordered" evidence="1">
    <location>
        <begin position="29"/>
        <end position="49"/>
    </location>
</feature>
<dbReference type="AlphaFoldDB" id="B1KR52"/>
<feature type="compositionally biased region" description="Polar residues" evidence="1">
    <location>
        <begin position="29"/>
        <end position="42"/>
    </location>
</feature>